<dbReference type="InterPro" id="IPR005828">
    <property type="entry name" value="MFS_sugar_transport-like"/>
</dbReference>
<dbReference type="PROSITE" id="PS00216">
    <property type="entry name" value="SUGAR_TRANSPORT_1"/>
    <property type="match status" value="1"/>
</dbReference>
<evidence type="ECO:0000256" key="9">
    <source>
        <dbReference type="RuleBase" id="RU003346"/>
    </source>
</evidence>
<dbReference type="PROSITE" id="PS00217">
    <property type="entry name" value="SUGAR_TRANSPORT_2"/>
    <property type="match status" value="1"/>
</dbReference>
<comment type="subcellular location">
    <subcellularLocation>
        <location evidence="1">Cell membrane</location>
        <topology evidence="1">Multi-pass membrane protein</topology>
    </subcellularLocation>
</comment>
<keyword evidence="4" id="KW-1003">Cell membrane</keyword>
<evidence type="ECO:0000256" key="4">
    <source>
        <dbReference type="ARBA" id="ARBA00022475"/>
    </source>
</evidence>
<sequence>MGKSSYVFLISLIAAFGGLLFGFDIAIFSGTIPFLQPYYQLTDAQLGWTGSSLYVGCIVGTLVTGYLTDRYGRKLPLTFAAGIFMVSSLLMGWSSSYTWLVVWRIMAGIGVGAASMLSPLYIAEVSPAAIRGRMVSINQLTVVIGILLAYLSNYLLADQENNWRWMFASGAIPAVLFFVCVFLVPESPRWLLSKGRADEARRVLLRLAGSATVVENELQTIRAGMGREVKGKLRDLVQPGIAFIVMLGITMAIFQQISGANAIFFYAPIIFEKAGMNVKDQLFQQIMIGAINLLFTLLAMQLVDKLGRKKLMLAGASLMALWLFLVGLCYALGLFQGYWLTIFVLAFIATYATTLAPVTWVLISEIFPTKVRGIAVSVATCALWTACFALAYGFPVMIASLDAPQTFFIFSGVCLLYFFILLKYIPETKGKTLEQFETEIIRH</sequence>
<feature type="transmembrane region" description="Helical" evidence="10">
    <location>
        <begin position="48"/>
        <end position="68"/>
    </location>
</feature>
<feature type="transmembrane region" description="Helical" evidence="10">
    <location>
        <begin position="7"/>
        <end position="28"/>
    </location>
</feature>
<reference evidence="12 13" key="1">
    <citation type="submission" date="2021-05" db="EMBL/GenBank/DDBJ databases">
        <title>A Polyphasic approach of four new species of the genus Ohtaekwangia: Ohtaekwangia histidinii sp. nov., Ohtaekwangia cretensis sp. nov., Ohtaekwangia indiensis sp. nov., Ohtaekwangia reichenbachii sp. nov. from diverse environment.</title>
        <authorList>
            <person name="Octaviana S."/>
        </authorList>
    </citation>
    <scope>NUCLEOTIDE SEQUENCE [LARGE SCALE GENOMIC DNA]</scope>
    <source>
        <strain evidence="12 13">PWU37</strain>
    </source>
</reference>
<dbReference type="Proteomes" id="UP001319180">
    <property type="component" value="Unassembled WGS sequence"/>
</dbReference>
<dbReference type="PROSITE" id="PS50850">
    <property type="entry name" value="MFS"/>
    <property type="match status" value="1"/>
</dbReference>
<evidence type="ECO:0000256" key="1">
    <source>
        <dbReference type="ARBA" id="ARBA00004651"/>
    </source>
</evidence>
<keyword evidence="7 10" id="KW-1133">Transmembrane helix</keyword>
<dbReference type="EMBL" id="JAHESC010000003">
    <property type="protein sequence ID" value="MBT1685436.1"/>
    <property type="molecule type" value="Genomic_DNA"/>
</dbReference>
<dbReference type="Gene3D" id="1.20.1250.20">
    <property type="entry name" value="MFS general substrate transporter like domains"/>
    <property type="match status" value="2"/>
</dbReference>
<comment type="similarity">
    <text evidence="2 9">Belongs to the major facilitator superfamily. Sugar transporter (TC 2.A.1.1) family.</text>
</comment>
<dbReference type="InterPro" id="IPR020846">
    <property type="entry name" value="MFS_dom"/>
</dbReference>
<dbReference type="InterPro" id="IPR005829">
    <property type="entry name" value="Sugar_transporter_CS"/>
</dbReference>
<dbReference type="AlphaFoldDB" id="A0AAP2D6I2"/>
<feature type="transmembrane region" description="Helical" evidence="10">
    <location>
        <begin position="101"/>
        <end position="123"/>
    </location>
</feature>
<feature type="transmembrane region" description="Helical" evidence="10">
    <location>
        <begin position="282"/>
        <end position="299"/>
    </location>
</feature>
<evidence type="ECO:0000256" key="3">
    <source>
        <dbReference type="ARBA" id="ARBA00022448"/>
    </source>
</evidence>
<name>A0AAP2D6I2_9BACT</name>
<evidence type="ECO:0000313" key="12">
    <source>
        <dbReference type="EMBL" id="MBT1685436.1"/>
    </source>
</evidence>
<feature type="transmembrane region" description="Helical" evidence="10">
    <location>
        <begin position="75"/>
        <end position="95"/>
    </location>
</feature>
<keyword evidence="8 10" id="KW-0472">Membrane</keyword>
<evidence type="ECO:0000259" key="11">
    <source>
        <dbReference type="PROSITE" id="PS50850"/>
    </source>
</evidence>
<dbReference type="GO" id="GO:0022857">
    <property type="term" value="F:transmembrane transporter activity"/>
    <property type="evidence" value="ECO:0007669"/>
    <property type="project" value="InterPro"/>
</dbReference>
<evidence type="ECO:0000256" key="6">
    <source>
        <dbReference type="ARBA" id="ARBA00022692"/>
    </source>
</evidence>
<feature type="transmembrane region" description="Helical" evidence="10">
    <location>
        <begin position="240"/>
        <end position="270"/>
    </location>
</feature>
<dbReference type="PANTHER" id="PTHR48023">
    <property type="entry name" value="D-XYLOSE-PROTON SYMPORTER-LIKE 2"/>
    <property type="match status" value="1"/>
</dbReference>
<evidence type="ECO:0000256" key="8">
    <source>
        <dbReference type="ARBA" id="ARBA00023136"/>
    </source>
</evidence>
<dbReference type="InterPro" id="IPR050820">
    <property type="entry name" value="MFS_Sugar_Transporter"/>
</dbReference>
<comment type="caution">
    <text evidence="12">The sequence shown here is derived from an EMBL/GenBank/DDBJ whole genome shotgun (WGS) entry which is preliminary data.</text>
</comment>
<dbReference type="NCBIfam" id="TIGR00879">
    <property type="entry name" value="SP"/>
    <property type="match status" value="1"/>
</dbReference>
<evidence type="ECO:0000256" key="5">
    <source>
        <dbReference type="ARBA" id="ARBA00022597"/>
    </source>
</evidence>
<dbReference type="RefSeq" id="WP_254088688.1">
    <property type="nucleotide sequence ID" value="NZ_JAHESC010000003.1"/>
</dbReference>
<evidence type="ECO:0000256" key="7">
    <source>
        <dbReference type="ARBA" id="ARBA00022989"/>
    </source>
</evidence>
<dbReference type="InterPro" id="IPR003663">
    <property type="entry name" value="Sugar/inositol_transpt"/>
</dbReference>
<proteinExistence type="inferred from homology"/>
<dbReference type="InterPro" id="IPR036259">
    <property type="entry name" value="MFS_trans_sf"/>
</dbReference>
<evidence type="ECO:0000256" key="2">
    <source>
        <dbReference type="ARBA" id="ARBA00010992"/>
    </source>
</evidence>
<feature type="transmembrane region" description="Helical" evidence="10">
    <location>
        <begin position="163"/>
        <end position="184"/>
    </location>
</feature>
<feature type="transmembrane region" description="Helical" evidence="10">
    <location>
        <begin position="311"/>
        <end position="333"/>
    </location>
</feature>
<dbReference type="GO" id="GO:0005886">
    <property type="term" value="C:plasma membrane"/>
    <property type="evidence" value="ECO:0007669"/>
    <property type="project" value="UniProtKB-SubCell"/>
</dbReference>
<dbReference type="PRINTS" id="PR00171">
    <property type="entry name" value="SUGRTRNSPORT"/>
</dbReference>
<feature type="transmembrane region" description="Helical" evidence="10">
    <location>
        <begin position="406"/>
        <end position="425"/>
    </location>
</feature>
<dbReference type="FunFam" id="1.20.1250.20:FF:000218">
    <property type="entry name" value="facilitated trehalose transporter Tret1"/>
    <property type="match status" value="1"/>
</dbReference>
<feature type="transmembrane region" description="Helical" evidence="10">
    <location>
        <begin position="374"/>
        <end position="394"/>
    </location>
</feature>
<evidence type="ECO:0000256" key="10">
    <source>
        <dbReference type="SAM" id="Phobius"/>
    </source>
</evidence>
<keyword evidence="5" id="KW-0762">Sugar transport</keyword>
<gene>
    <name evidence="12" type="ORF">KK078_02650</name>
</gene>
<feature type="domain" description="Major facilitator superfamily (MFS) profile" evidence="11">
    <location>
        <begin position="10"/>
        <end position="429"/>
    </location>
</feature>
<protein>
    <submittedName>
        <fullName evidence="12">Sugar porter family MFS transporter</fullName>
    </submittedName>
</protein>
<dbReference type="Pfam" id="PF00083">
    <property type="entry name" value="Sugar_tr"/>
    <property type="match status" value="1"/>
</dbReference>
<keyword evidence="6 10" id="KW-0812">Transmembrane</keyword>
<dbReference type="PANTHER" id="PTHR48023:SF4">
    <property type="entry name" value="D-XYLOSE-PROTON SYMPORTER-LIKE 2"/>
    <property type="match status" value="1"/>
</dbReference>
<keyword evidence="3 9" id="KW-0813">Transport</keyword>
<feature type="transmembrane region" description="Helical" evidence="10">
    <location>
        <begin position="135"/>
        <end position="157"/>
    </location>
</feature>
<dbReference type="SUPFAM" id="SSF103473">
    <property type="entry name" value="MFS general substrate transporter"/>
    <property type="match status" value="1"/>
</dbReference>
<keyword evidence="13" id="KW-1185">Reference proteome</keyword>
<organism evidence="12 13">
    <name type="scientific">Dawidia soli</name>
    <dbReference type="NCBI Taxonomy" id="2782352"/>
    <lineage>
        <taxon>Bacteria</taxon>
        <taxon>Pseudomonadati</taxon>
        <taxon>Bacteroidota</taxon>
        <taxon>Cytophagia</taxon>
        <taxon>Cytophagales</taxon>
        <taxon>Chryseotaleaceae</taxon>
        <taxon>Dawidia</taxon>
    </lineage>
</organism>
<feature type="transmembrane region" description="Helical" evidence="10">
    <location>
        <begin position="339"/>
        <end position="362"/>
    </location>
</feature>
<evidence type="ECO:0000313" key="13">
    <source>
        <dbReference type="Proteomes" id="UP001319180"/>
    </source>
</evidence>
<accession>A0AAP2D6I2</accession>